<evidence type="ECO:0000256" key="1">
    <source>
        <dbReference type="SAM" id="MobiDB-lite"/>
    </source>
</evidence>
<keyword evidence="5" id="KW-1185">Reference proteome</keyword>
<feature type="chain" id="PRO_5036363046" evidence="2">
    <location>
        <begin position="18"/>
        <end position="196"/>
    </location>
</feature>
<comment type="caution">
    <text evidence="4">The sequence shown here is derived from an EMBL/GenBank/DDBJ whole genome shotgun (WGS) entry which is preliminary data.</text>
</comment>
<organism evidence="4 5">
    <name type="scientific">Synchytrium endobioticum</name>
    <dbReference type="NCBI Taxonomy" id="286115"/>
    <lineage>
        <taxon>Eukaryota</taxon>
        <taxon>Fungi</taxon>
        <taxon>Fungi incertae sedis</taxon>
        <taxon>Chytridiomycota</taxon>
        <taxon>Chytridiomycota incertae sedis</taxon>
        <taxon>Chytridiomycetes</taxon>
        <taxon>Synchytriales</taxon>
        <taxon>Synchytriaceae</taxon>
        <taxon>Synchytrium</taxon>
    </lineage>
</organism>
<dbReference type="EMBL" id="QEAM01000224">
    <property type="protein sequence ID" value="TPX43424.1"/>
    <property type="molecule type" value="Genomic_DNA"/>
</dbReference>
<evidence type="ECO:0000313" key="3">
    <source>
        <dbReference type="EMBL" id="TPX43424.1"/>
    </source>
</evidence>
<keyword evidence="2" id="KW-0732">Signal</keyword>
<protein>
    <submittedName>
        <fullName evidence="4">Uncharacterized protein</fullName>
    </submittedName>
</protein>
<proteinExistence type="predicted"/>
<feature type="compositionally biased region" description="Low complexity" evidence="1">
    <location>
        <begin position="63"/>
        <end position="80"/>
    </location>
</feature>
<dbReference type="AlphaFoldDB" id="A0A507CYW4"/>
<feature type="signal peptide" evidence="2">
    <location>
        <begin position="1"/>
        <end position="17"/>
    </location>
</feature>
<sequence length="196" mass="22095">MLKVLASLLVVSALSQGIPVRQSKDEVITFDYNDDENVIILPSFDARKHQPHEHEHEHGHGGQQHQIMQQAQPAQPHVHPAPADDYSGIIIYEKDGFLFYEMPKTVTQPHLPMPHPVHDAHAPVHAPTHPAVASRYIHPAAVPEHEPVITINGNVKPLREVERFYSGRPQLVYPRSHVGHEDVLEEVASVRYYDST</sequence>
<dbReference type="Proteomes" id="UP000320475">
    <property type="component" value="Unassembled WGS sequence"/>
</dbReference>
<dbReference type="VEuPathDB" id="FungiDB:SeMB42_g04364"/>
<evidence type="ECO:0000256" key="2">
    <source>
        <dbReference type="SAM" id="SignalP"/>
    </source>
</evidence>
<accession>A0A507CYW4</accession>
<feature type="compositionally biased region" description="Basic and acidic residues" evidence="1">
    <location>
        <begin position="48"/>
        <end position="60"/>
    </location>
</feature>
<dbReference type="EMBL" id="QEAN01000174">
    <property type="protein sequence ID" value="TPX44363.1"/>
    <property type="molecule type" value="Genomic_DNA"/>
</dbReference>
<feature type="region of interest" description="Disordered" evidence="1">
    <location>
        <begin position="48"/>
        <end position="80"/>
    </location>
</feature>
<evidence type="ECO:0000313" key="5">
    <source>
        <dbReference type="Proteomes" id="UP000317494"/>
    </source>
</evidence>
<gene>
    <name evidence="3" type="ORF">SeLEV6574_g05067</name>
    <name evidence="4" type="ORF">SeMB42_g04364</name>
</gene>
<evidence type="ECO:0000313" key="6">
    <source>
        <dbReference type="Proteomes" id="UP000320475"/>
    </source>
</evidence>
<evidence type="ECO:0000313" key="4">
    <source>
        <dbReference type="EMBL" id="TPX44363.1"/>
    </source>
</evidence>
<reference evidence="5 6" key="1">
    <citation type="journal article" date="2019" name="Sci. Rep.">
        <title>Comparative genomics of chytrid fungi reveal insights into the obligate biotrophic and pathogenic lifestyle of Synchytrium endobioticum.</title>
        <authorList>
            <person name="van de Vossenberg B.T.L.H."/>
            <person name="Warris S."/>
            <person name="Nguyen H.D.T."/>
            <person name="van Gent-Pelzer M.P.E."/>
            <person name="Joly D.L."/>
            <person name="van de Geest H.C."/>
            <person name="Bonants P.J.M."/>
            <person name="Smith D.S."/>
            <person name="Levesque C.A."/>
            <person name="van der Lee T.A.J."/>
        </authorList>
    </citation>
    <scope>NUCLEOTIDE SEQUENCE [LARGE SCALE GENOMIC DNA]</scope>
    <source>
        <strain evidence="3 6">LEV6574</strain>
        <strain evidence="4 5">MB42</strain>
    </source>
</reference>
<name>A0A507CYW4_9FUNG</name>
<dbReference type="Proteomes" id="UP000317494">
    <property type="component" value="Unassembled WGS sequence"/>
</dbReference>